<dbReference type="Pfam" id="PF23140">
    <property type="entry name" value="Gp80"/>
    <property type="match status" value="1"/>
</dbReference>
<accession>A0A8J4E9A8</accession>
<dbReference type="EMBL" id="BOPH01000017">
    <property type="protein sequence ID" value="GIJ66249.1"/>
    <property type="molecule type" value="Genomic_DNA"/>
</dbReference>
<dbReference type="RefSeq" id="WP_203926231.1">
    <property type="nucleotide sequence ID" value="NZ_BOPH01000017.1"/>
</dbReference>
<name>A0A8J4E9A8_9ACTN</name>
<reference evidence="1" key="1">
    <citation type="submission" date="2021-01" db="EMBL/GenBank/DDBJ databases">
        <title>Whole genome shotgun sequence of Virgisporangium ochraceum NBRC 16418.</title>
        <authorList>
            <person name="Komaki H."/>
            <person name="Tamura T."/>
        </authorList>
    </citation>
    <scope>NUCLEOTIDE SEQUENCE</scope>
    <source>
        <strain evidence="1">NBRC 16418</strain>
    </source>
</reference>
<dbReference type="InterPro" id="IPR056908">
    <property type="entry name" value="Gp80-like"/>
</dbReference>
<organism evidence="1 2">
    <name type="scientific">Virgisporangium ochraceum</name>
    <dbReference type="NCBI Taxonomy" id="65505"/>
    <lineage>
        <taxon>Bacteria</taxon>
        <taxon>Bacillati</taxon>
        <taxon>Actinomycetota</taxon>
        <taxon>Actinomycetes</taxon>
        <taxon>Micromonosporales</taxon>
        <taxon>Micromonosporaceae</taxon>
        <taxon>Virgisporangium</taxon>
    </lineage>
</organism>
<protein>
    <submittedName>
        <fullName evidence="1">Uncharacterized protein</fullName>
    </submittedName>
</protein>
<gene>
    <name evidence="1" type="ORF">Voc01_011660</name>
</gene>
<sequence length="127" mass="12920">MTSLTDAAETRTLAWLLGQATTAPTLPLMVRAMTANGSDSAAGTEIAGGTYAPVELDAANVASGASSNEAIVRFEGIPNPTSVAGIEIWDSAGTPFRWWHGAFTGGAKNVTDGVLEIAVGDLDLAVT</sequence>
<evidence type="ECO:0000313" key="1">
    <source>
        <dbReference type="EMBL" id="GIJ66249.1"/>
    </source>
</evidence>
<evidence type="ECO:0000313" key="2">
    <source>
        <dbReference type="Proteomes" id="UP000635606"/>
    </source>
</evidence>
<dbReference type="Proteomes" id="UP000635606">
    <property type="component" value="Unassembled WGS sequence"/>
</dbReference>
<proteinExistence type="predicted"/>
<comment type="caution">
    <text evidence="1">The sequence shown here is derived from an EMBL/GenBank/DDBJ whole genome shotgun (WGS) entry which is preliminary data.</text>
</comment>
<keyword evidence="2" id="KW-1185">Reference proteome</keyword>
<dbReference type="AlphaFoldDB" id="A0A8J4E9A8"/>